<dbReference type="InterPro" id="IPR001789">
    <property type="entry name" value="Sig_transdc_resp-reg_receiver"/>
</dbReference>
<dbReference type="Pfam" id="PF00072">
    <property type="entry name" value="Response_reg"/>
    <property type="match status" value="1"/>
</dbReference>
<evidence type="ECO:0000256" key="3">
    <source>
        <dbReference type="PROSITE-ProRule" id="PRU00169"/>
    </source>
</evidence>
<dbReference type="SMART" id="SM00448">
    <property type="entry name" value="REC"/>
    <property type="match status" value="1"/>
</dbReference>
<evidence type="ECO:0000259" key="4">
    <source>
        <dbReference type="PROSITE" id="PS50110"/>
    </source>
</evidence>
<dbReference type="InterPro" id="IPR050595">
    <property type="entry name" value="Bact_response_regulator"/>
</dbReference>
<evidence type="ECO:0000256" key="1">
    <source>
        <dbReference type="ARBA" id="ARBA00022553"/>
    </source>
</evidence>
<protein>
    <submittedName>
        <fullName evidence="5">Response regulator</fullName>
    </submittedName>
</protein>
<dbReference type="Gene3D" id="1.20.140.160">
    <property type="match status" value="1"/>
</dbReference>
<reference evidence="5 6" key="1">
    <citation type="submission" date="2019-06" db="EMBL/GenBank/DDBJ databases">
        <title>New taxonomy in bacterial strain CC-CFT640, isolated from vineyard.</title>
        <authorList>
            <person name="Lin S.-Y."/>
            <person name="Tsai C.-F."/>
            <person name="Young C.-C."/>
        </authorList>
    </citation>
    <scope>NUCLEOTIDE SEQUENCE [LARGE SCALE GENOMIC DNA]</scope>
    <source>
        <strain evidence="5 6">CC-CFT640</strain>
    </source>
</reference>
<organism evidence="5 6">
    <name type="scientific">Vineibacter terrae</name>
    <dbReference type="NCBI Taxonomy" id="2586908"/>
    <lineage>
        <taxon>Bacteria</taxon>
        <taxon>Pseudomonadati</taxon>
        <taxon>Pseudomonadota</taxon>
        <taxon>Alphaproteobacteria</taxon>
        <taxon>Hyphomicrobiales</taxon>
        <taxon>Vineibacter</taxon>
    </lineage>
</organism>
<dbReference type="AlphaFoldDB" id="A0A5C8PHK1"/>
<name>A0A5C8PHK1_9HYPH</name>
<gene>
    <name evidence="5" type="ORF">FHP25_21800</name>
</gene>
<dbReference type="GO" id="GO:0000160">
    <property type="term" value="P:phosphorelay signal transduction system"/>
    <property type="evidence" value="ECO:0007669"/>
    <property type="project" value="UniProtKB-KW"/>
</dbReference>
<dbReference type="Pfam" id="PF22029">
    <property type="entry name" value="PhyR_sigma2"/>
    <property type="match status" value="1"/>
</dbReference>
<dbReference type="SUPFAM" id="SSF52172">
    <property type="entry name" value="CheY-like"/>
    <property type="match status" value="1"/>
</dbReference>
<dbReference type="InterPro" id="IPR053866">
    <property type="entry name" value="PhyR_sigma2"/>
</dbReference>
<comment type="caution">
    <text evidence="5">The sequence shown here is derived from an EMBL/GenBank/DDBJ whole genome shotgun (WGS) entry which is preliminary data.</text>
</comment>
<dbReference type="NCBIfam" id="NF006623">
    <property type="entry name" value="PRK09191.1"/>
    <property type="match status" value="1"/>
</dbReference>
<dbReference type="Pfam" id="PF22233">
    <property type="entry name" value="PhyR_sigma-like"/>
    <property type="match status" value="1"/>
</dbReference>
<dbReference type="PANTHER" id="PTHR44591">
    <property type="entry name" value="STRESS RESPONSE REGULATOR PROTEIN 1"/>
    <property type="match status" value="1"/>
</dbReference>
<dbReference type="PANTHER" id="PTHR44591:SF14">
    <property type="entry name" value="PROTEIN PILG"/>
    <property type="match status" value="1"/>
</dbReference>
<feature type="domain" description="Response regulatory" evidence="4">
    <location>
        <begin position="163"/>
        <end position="276"/>
    </location>
</feature>
<evidence type="ECO:0000313" key="5">
    <source>
        <dbReference type="EMBL" id="TXL73321.1"/>
    </source>
</evidence>
<dbReference type="PROSITE" id="PS50110">
    <property type="entry name" value="RESPONSE_REGULATORY"/>
    <property type="match status" value="1"/>
</dbReference>
<dbReference type="EMBL" id="VDUZ01000026">
    <property type="protein sequence ID" value="TXL73321.1"/>
    <property type="molecule type" value="Genomic_DNA"/>
</dbReference>
<sequence>MTPAGSTDFWCFGGHEVSNTASEPSRQLLDTLPFLRRYARALTGSQDKGDQWVRLCVEVLLQQPELMRDGTSTKVDVFALFHRLQRPFGGLDSDGGGDPGTAPGRLKVQIGEIPDMQRKVLLLTVLEGFAIEDAARILAITPAEAEEALRTAREELRRVASVRVLVIEDEAVIALDVAKIVRGAGHQVVGIAATEDAAVSLAAKHTPDLVIADIQLRGDDNGMAAVRQILKSMSVPIIFVTGYPERLLTGEGIEPAFVITKPFDPDLLKTAMAQALNIVAI</sequence>
<feature type="modified residue" description="4-aspartylphosphate" evidence="3">
    <location>
        <position position="213"/>
    </location>
</feature>
<dbReference type="SUPFAM" id="SSF88659">
    <property type="entry name" value="Sigma3 and sigma4 domains of RNA polymerase sigma factors"/>
    <property type="match status" value="1"/>
</dbReference>
<dbReference type="Gene3D" id="3.40.50.2300">
    <property type="match status" value="1"/>
</dbReference>
<accession>A0A5C8PHK1</accession>
<dbReference type="InterPro" id="IPR053867">
    <property type="entry name" value="PhyR_sigma4"/>
</dbReference>
<evidence type="ECO:0000313" key="6">
    <source>
        <dbReference type="Proteomes" id="UP000321638"/>
    </source>
</evidence>
<dbReference type="OrthoDB" id="9786101at2"/>
<evidence type="ECO:0000256" key="2">
    <source>
        <dbReference type="ARBA" id="ARBA00023012"/>
    </source>
</evidence>
<dbReference type="InterPro" id="IPR013324">
    <property type="entry name" value="RNA_pol_sigma_r3/r4-like"/>
</dbReference>
<dbReference type="InterPro" id="IPR011006">
    <property type="entry name" value="CheY-like_superfamily"/>
</dbReference>
<keyword evidence="2" id="KW-0902">Two-component regulatory system</keyword>
<keyword evidence="6" id="KW-1185">Reference proteome</keyword>
<keyword evidence="1 3" id="KW-0597">Phosphoprotein</keyword>
<proteinExistence type="predicted"/>
<dbReference type="Proteomes" id="UP000321638">
    <property type="component" value="Unassembled WGS sequence"/>
</dbReference>